<name>A0ABS1RRH1_RHOSU</name>
<reference evidence="1 2" key="1">
    <citation type="submission" date="2021-01" db="EMBL/GenBank/DDBJ databases">
        <title>Draft genomes of Rhodovulum sulfidophilum.</title>
        <authorList>
            <person name="Guzman M.S."/>
        </authorList>
    </citation>
    <scope>NUCLEOTIDE SEQUENCE [LARGE SCALE GENOMIC DNA]</scope>
    <source>
        <strain evidence="1 2">AB35</strain>
    </source>
</reference>
<keyword evidence="2" id="KW-1185">Reference proteome</keyword>
<dbReference type="Gene3D" id="3.40.50.1980">
    <property type="entry name" value="Nitrogenase molybdenum iron protein domain"/>
    <property type="match status" value="1"/>
</dbReference>
<organism evidence="1 2">
    <name type="scientific">Rhodovulum sulfidophilum</name>
    <name type="common">Rhodobacter sulfidophilus</name>
    <dbReference type="NCBI Taxonomy" id="35806"/>
    <lineage>
        <taxon>Bacteria</taxon>
        <taxon>Pseudomonadati</taxon>
        <taxon>Pseudomonadota</taxon>
        <taxon>Alphaproteobacteria</taxon>
        <taxon>Rhodobacterales</taxon>
        <taxon>Paracoccaceae</taxon>
        <taxon>Rhodovulum</taxon>
    </lineage>
</organism>
<comment type="caution">
    <text evidence="1">The sequence shown here is derived from an EMBL/GenBank/DDBJ whole genome shotgun (WGS) entry which is preliminary data.</text>
</comment>
<gene>
    <name evidence="1" type="ORF">JMM60_07600</name>
</gene>
<dbReference type="EMBL" id="JAESJJ010000007">
    <property type="protein sequence ID" value="MBL3608671.1"/>
    <property type="molecule type" value="Genomic_DNA"/>
</dbReference>
<evidence type="ECO:0000313" key="2">
    <source>
        <dbReference type="Proteomes" id="UP000604473"/>
    </source>
</evidence>
<dbReference type="SUPFAM" id="SSF53807">
    <property type="entry name" value="Helical backbone' metal receptor"/>
    <property type="match status" value="1"/>
</dbReference>
<evidence type="ECO:0000313" key="1">
    <source>
        <dbReference type="EMBL" id="MBL3608671.1"/>
    </source>
</evidence>
<sequence length="423" mass="44395">MIPNLASSSASAGRLPDKIVVASTKPCRPQNVIPHPLHCKELAVGWRVAKNTSLLFLSSTWGLCWRGRLTPGWSCKKHRSARSQPAPGEVLTLHLRQEIVMRVLAVLAALAAATPSSAIEADTQPTPGILIGDRLLNVATHLRIVPQAYSIRQTDSALDTLLESAGSLPLGTPAHLVDENPCAILVALLETEAPRIVVESSAPFDVTDPAQDPQRLMPLITQADLVEHMGTAIETVDFTIGADLAIFQIGEMFGRSAEAAALLDEREARIASVEALLPLARSMRATVLHGADGGDMAVTVERPGGPTDLALLDRIGVETVGAPTAVPDAGGAPMRVDWHAIAAAEPDVIVATGDADQVRAALRRATASVPALSGIPAVAADAILPLPAYSDMDVVGYPYTLEAWTRAFSEIAMAAVSAPAASR</sequence>
<dbReference type="RefSeq" id="WP_202248424.1">
    <property type="nucleotide sequence ID" value="NZ_JAESJJ010000007.1"/>
</dbReference>
<protein>
    <submittedName>
        <fullName evidence="1">ABC transporter substrate-binding protein</fullName>
    </submittedName>
</protein>
<dbReference type="Proteomes" id="UP000604473">
    <property type="component" value="Unassembled WGS sequence"/>
</dbReference>
<proteinExistence type="predicted"/>
<accession>A0ABS1RRH1</accession>